<gene>
    <name evidence="3" type="ORF">UAU_00178</name>
</gene>
<reference evidence="3 4" key="1">
    <citation type="submission" date="2013-02" db="EMBL/GenBank/DDBJ databases">
        <title>The Genome Sequence of Enterococcus pallens BAA-351.</title>
        <authorList>
            <consortium name="The Broad Institute Genome Sequencing Platform"/>
            <consortium name="The Broad Institute Genome Sequencing Center for Infectious Disease"/>
            <person name="Earl A.M."/>
            <person name="Gilmore M.S."/>
            <person name="Lebreton F."/>
            <person name="Walker B."/>
            <person name="Young S.K."/>
            <person name="Zeng Q."/>
            <person name="Gargeya S."/>
            <person name="Fitzgerald M."/>
            <person name="Haas B."/>
            <person name="Abouelleil A."/>
            <person name="Alvarado L."/>
            <person name="Arachchi H.M."/>
            <person name="Berlin A.M."/>
            <person name="Chapman S.B."/>
            <person name="Dewar J."/>
            <person name="Goldberg J."/>
            <person name="Griggs A."/>
            <person name="Gujja S."/>
            <person name="Hansen M."/>
            <person name="Howarth C."/>
            <person name="Imamovic A."/>
            <person name="Larimer J."/>
            <person name="McCowan C."/>
            <person name="Murphy C."/>
            <person name="Neiman D."/>
            <person name="Pearson M."/>
            <person name="Priest M."/>
            <person name="Roberts A."/>
            <person name="Saif S."/>
            <person name="Shea T."/>
            <person name="Sisk P."/>
            <person name="Sykes S."/>
            <person name="Wortman J."/>
            <person name="Nusbaum C."/>
            <person name="Birren B."/>
        </authorList>
    </citation>
    <scope>NUCLEOTIDE SEQUENCE [LARGE SCALE GENOMIC DNA]</scope>
    <source>
        <strain evidence="3 4">ATCC BAA-351</strain>
    </source>
</reference>
<accession>R2SQK1</accession>
<proteinExistence type="predicted"/>
<evidence type="ECO:0000256" key="2">
    <source>
        <dbReference type="SAM" id="Phobius"/>
    </source>
</evidence>
<dbReference type="AlphaFoldDB" id="R2SQK1"/>
<dbReference type="Proteomes" id="UP000013782">
    <property type="component" value="Unassembled WGS sequence"/>
</dbReference>
<dbReference type="HOGENOM" id="CLU_1956221_0_0_9"/>
<keyword evidence="2" id="KW-0812">Transmembrane</keyword>
<dbReference type="RefSeq" id="WP_010755243.1">
    <property type="nucleotide sequence ID" value="NZ_ASWD01000002.1"/>
</dbReference>
<evidence type="ECO:0000256" key="1">
    <source>
        <dbReference type="SAM" id="MobiDB-lite"/>
    </source>
</evidence>
<evidence type="ECO:0000313" key="3">
    <source>
        <dbReference type="EMBL" id="EOH97510.1"/>
    </source>
</evidence>
<dbReference type="NCBIfam" id="TIGR01167">
    <property type="entry name" value="LPXTG_anchor"/>
    <property type="match status" value="1"/>
</dbReference>
<organism evidence="3 4">
    <name type="scientific">Enterococcus pallens ATCC BAA-351</name>
    <dbReference type="NCBI Taxonomy" id="1158607"/>
    <lineage>
        <taxon>Bacteria</taxon>
        <taxon>Bacillati</taxon>
        <taxon>Bacillota</taxon>
        <taxon>Bacilli</taxon>
        <taxon>Lactobacillales</taxon>
        <taxon>Enterococcaceae</taxon>
        <taxon>Enterococcus</taxon>
    </lineage>
</organism>
<dbReference type="PATRIC" id="fig|1158607.3.peg.178"/>
<feature type="transmembrane region" description="Helical" evidence="2">
    <location>
        <begin position="98"/>
        <end position="117"/>
    </location>
</feature>
<keyword evidence="2" id="KW-1133">Transmembrane helix</keyword>
<feature type="compositionally biased region" description="Basic and acidic residues" evidence="1">
    <location>
        <begin position="46"/>
        <end position="59"/>
    </location>
</feature>
<dbReference type="eggNOG" id="ENOG5030758">
    <property type="taxonomic scope" value="Bacteria"/>
</dbReference>
<protein>
    <submittedName>
        <fullName evidence="3">LPXTG-domain-containing protein cell wall anchor domain</fullName>
    </submittedName>
</protein>
<keyword evidence="4" id="KW-1185">Reference proteome</keyword>
<comment type="caution">
    <text evidence="3">The sequence shown here is derived from an EMBL/GenBank/DDBJ whole genome shotgun (WGS) entry which is preliminary data.</text>
</comment>
<sequence length="128" mass="13653">MTTKKIRVLLIVGLIFLGSFNPISVFAEESKAYPSHGTTSFYGTYEKPDSSVDKGEDHGASNGTVGGASGGSLHYQTSPNYSASGKEIIPRTGDQNLVAVQSAGMILLLSIASFLWIQKRNKKGEKQA</sequence>
<dbReference type="EMBL" id="AJAQ01000001">
    <property type="protein sequence ID" value="EOH97510.1"/>
    <property type="molecule type" value="Genomic_DNA"/>
</dbReference>
<keyword evidence="2" id="KW-0472">Membrane</keyword>
<feature type="region of interest" description="Disordered" evidence="1">
    <location>
        <begin position="44"/>
        <end position="79"/>
    </location>
</feature>
<name>R2SQK1_9ENTE</name>
<evidence type="ECO:0000313" key="4">
    <source>
        <dbReference type="Proteomes" id="UP000013782"/>
    </source>
</evidence>